<dbReference type="Proteomes" id="UP001630127">
    <property type="component" value="Unassembled WGS sequence"/>
</dbReference>
<reference evidence="1 2" key="1">
    <citation type="submission" date="2024-11" db="EMBL/GenBank/DDBJ databases">
        <title>A near-complete genome assembly of Cinchona calisaya.</title>
        <authorList>
            <person name="Lian D.C."/>
            <person name="Zhao X.W."/>
            <person name="Wei L."/>
        </authorList>
    </citation>
    <scope>NUCLEOTIDE SEQUENCE [LARGE SCALE GENOMIC DNA]</scope>
    <source>
        <tissue evidence="1">Nenye</tissue>
    </source>
</reference>
<evidence type="ECO:0000313" key="2">
    <source>
        <dbReference type="Proteomes" id="UP001630127"/>
    </source>
</evidence>
<proteinExistence type="predicted"/>
<evidence type="ECO:0008006" key="3">
    <source>
        <dbReference type="Google" id="ProtNLM"/>
    </source>
</evidence>
<organism evidence="1 2">
    <name type="scientific">Cinchona calisaya</name>
    <dbReference type="NCBI Taxonomy" id="153742"/>
    <lineage>
        <taxon>Eukaryota</taxon>
        <taxon>Viridiplantae</taxon>
        <taxon>Streptophyta</taxon>
        <taxon>Embryophyta</taxon>
        <taxon>Tracheophyta</taxon>
        <taxon>Spermatophyta</taxon>
        <taxon>Magnoliopsida</taxon>
        <taxon>eudicotyledons</taxon>
        <taxon>Gunneridae</taxon>
        <taxon>Pentapetalae</taxon>
        <taxon>asterids</taxon>
        <taxon>lamiids</taxon>
        <taxon>Gentianales</taxon>
        <taxon>Rubiaceae</taxon>
        <taxon>Cinchonoideae</taxon>
        <taxon>Cinchoneae</taxon>
        <taxon>Cinchona</taxon>
    </lineage>
</organism>
<gene>
    <name evidence="1" type="ORF">ACH5RR_023263</name>
</gene>
<sequence>MNHQDQYPNDMPPRAAKGVDDDDCNGMVSCNPISGSCSYPSSARWWEVFKTFQCLVDYVDTERISVGAIIAENDSRASCHLKQCAFEHKIPMMSSYWIIKNLHIGKLLPFNEEKNSSGLTALKLPNVLPSLELSEEI</sequence>
<dbReference type="InterPro" id="IPR047252">
    <property type="entry name" value="TP53BP1-like"/>
</dbReference>
<dbReference type="EMBL" id="JBJUIK010000010">
    <property type="protein sequence ID" value="KAL3516361.1"/>
    <property type="molecule type" value="Genomic_DNA"/>
</dbReference>
<dbReference type="Gene3D" id="3.40.50.10190">
    <property type="entry name" value="BRCT domain"/>
    <property type="match status" value="1"/>
</dbReference>
<comment type="caution">
    <text evidence="1">The sequence shown here is derived from an EMBL/GenBank/DDBJ whole genome shotgun (WGS) entry which is preliminary data.</text>
</comment>
<dbReference type="InterPro" id="IPR036420">
    <property type="entry name" value="BRCT_dom_sf"/>
</dbReference>
<keyword evidence="2" id="KW-1185">Reference proteome</keyword>
<accession>A0ABD2ZA55</accession>
<dbReference type="AlphaFoldDB" id="A0ABD2ZA55"/>
<dbReference type="PANTHER" id="PTHR15321">
    <property type="entry name" value="TUMOR SUPPRESSOR P53-BINDING PROTEIN 1"/>
    <property type="match status" value="1"/>
</dbReference>
<dbReference type="PANTHER" id="PTHR15321:SF3">
    <property type="entry name" value="TP53-BINDING PROTEIN 1"/>
    <property type="match status" value="1"/>
</dbReference>
<evidence type="ECO:0000313" key="1">
    <source>
        <dbReference type="EMBL" id="KAL3516361.1"/>
    </source>
</evidence>
<name>A0ABD2ZA55_9GENT</name>
<protein>
    <recommendedName>
        <fullName evidence="3">BRCT domain-containing protein</fullName>
    </recommendedName>
</protein>